<dbReference type="PANTHER" id="PTHR15261:SF4">
    <property type="entry name" value="THROMBOSPONDIN-TYPE LAMININ G DOMAIN AND EAR REPEAT-CONTAINING PROTEIN"/>
    <property type="match status" value="1"/>
</dbReference>
<dbReference type="GO" id="GO:0007165">
    <property type="term" value="P:signal transduction"/>
    <property type="evidence" value="ECO:0007669"/>
    <property type="project" value="TreeGrafter"/>
</dbReference>
<dbReference type="AlphaFoldDB" id="A0AAV2ISY1"/>
<accession>A0AAV2ISY1</accession>
<reference evidence="3 4" key="1">
    <citation type="submission" date="2024-04" db="EMBL/GenBank/DDBJ databases">
        <authorList>
            <consortium name="Genoscope - CEA"/>
            <person name="William W."/>
        </authorList>
    </citation>
    <scope>NUCLEOTIDE SEQUENCE [LARGE SCALE GENOMIC DNA]</scope>
</reference>
<dbReference type="InterPro" id="IPR009039">
    <property type="entry name" value="EAR"/>
</dbReference>
<keyword evidence="1" id="KW-0732">Signal</keyword>
<dbReference type="InterPro" id="IPR005492">
    <property type="entry name" value="EPTP"/>
</dbReference>
<dbReference type="EMBL" id="CAXITT010002058">
    <property type="protein sequence ID" value="CAL1548895.1"/>
    <property type="molecule type" value="Genomic_DNA"/>
</dbReference>
<evidence type="ECO:0000313" key="4">
    <source>
        <dbReference type="Proteomes" id="UP001497497"/>
    </source>
</evidence>
<evidence type="ECO:0000256" key="2">
    <source>
        <dbReference type="ARBA" id="ARBA00022737"/>
    </source>
</evidence>
<dbReference type="PROSITE" id="PS50912">
    <property type="entry name" value="EAR"/>
    <property type="match status" value="1"/>
</dbReference>
<comment type="caution">
    <text evidence="3">The sequence shown here is derived from an EMBL/GenBank/DDBJ whole genome shotgun (WGS) entry which is preliminary data.</text>
</comment>
<feature type="non-terminal residue" evidence="3">
    <location>
        <position position="95"/>
    </location>
</feature>
<organism evidence="3 4">
    <name type="scientific">Lymnaea stagnalis</name>
    <name type="common">Great pond snail</name>
    <name type="synonym">Helix stagnalis</name>
    <dbReference type="NCBI Taxonomy" id="6523"/>
    <lineage>
        <taxon>Eukaryota</taxon>
        <taxon>Metazoa</taxon>
        <taxon>Spiralia</taxon>
        <taxon>Lophotrochozoa</taxon>
        <taxon>Mollusca</taxon>
        <taxon>Gastropoda</taxon>
        <taxon>Heterobranchia</taxon>
        <taxon>Euthyneura</taxon>
        <taxon>Panpulmonata</taxon>
        <taxon>Hygrophila</taxon>
        <taxon>Lymnaeoidea</taxon>
        <taxon>Lymnaeidae</taxon>
        <taxon>Lymnaea</taxon>
    </lineage>
</organism>
<evidence type="ECO:0000313" key="3">
    <source>
        <dbReference type="EMBL" id="CAL1548895.1"/>
    </source>
</evidence>
<dbReference type="PANTHER" id="PTHR15261">
    <property type="entry name" value="THROMBOSPONDIN-TYPE LAMININ G DOMAIN AND EAR REPEAT-CONTAINING"/>
    <property type="match status" value="1"/>
</dbReference>
<dbReference type="Proteomes" id="UP001497497">
    <property type="component" value="Unassembled WGS sequence"/>
</dbReference>
<name>A0AAV2ISY1_LYMST</name>
<keyword evidence="2" id="KW-0677">Repeat</keyword>
<feature type="non-terminal residue" evidence="3">
    <location>
        <position position="1"/>
    </location>
</feature>
<gene>
    <name evidence="3" type="ORF">GSLYS_00022212001</name>
</gene>
<sequence>QFEFQFFLAVANYGSLKSVPSNSTIFKWNNKSRNFFLEHQPLPTIGAYDWTHFTVADYHFLVVANAFTGESTLAFSVLYIWQGDKWVEFQTMEAS</sequence>
<dbReference type="Pfam" id="PF03736">
    <property type="entry name" value="EPTP"/>
    <property type="match status" value="1"/>
</dbReference>
<keyword evidence="4" id="KW-1185">Reference proteome</keyword>
<evidence type="ECO:0000256" key="1">
    <source>
        <dbReference type="ARBA" id="ARBA00022729"/>
    </source>
</evidence>
<protein>
    <submittedName>
        <fullName evidence="3">Uncharacterized protein</fullName>
    </submittedName>
</protein>
<proteinExistence type="predicted"/>